<dbReference type="CDD" id="cd03313">
    <property type="entry name" value="enolase"/>
    <property type="match status" value="1"/>
</dbReference>
<evidence type="ECO:0000313" key="16">
    <source>
        <dbReference type="Proteomes" id="UP000178925"/>
    </source>
</evidence>
<dbReference type="InterPro" id="IPR000941">
    <property type="entry name" value="Enolase"/>
</dbReference>
<feature type="active site" description="Proton donor" evidence="9 10">
    <location>
        <position position="226"/>
    </location>
</feature>
<feature type="binding site" evidence="9 12">
    <location>
        <position position="263"/>
    </location>
    <ligand>
        <name>Mg(2+)</name>
        <dbReference type="ChEBI" id="CHEBI:18420"/>
    </ligand>
</feature>
<evidence type="ECO:0000256" key="12">
    <source>
        <dbReference type="PIRSR" id="PIRSR001400-3"/>
    </source>
</evidence>
<organism evidence="15 16">
    <name type="scientific">Candidatus Falkowbacteria bacterium RIFOXYA2_FULL_47_9</name>
    <dbReference type="NCBI Taxonomy" id="1797995"/>
    <lineage>
        <taxon>Bacteria</taxon>
        <taxon>Candidatus Falkowiibacteriota</taxon>
    </lineage>
</organism>
<keyword evidence="9" id="KW-0963">Cytoplasm</keyword>
<keyword evidence="5 9" id="KW-0964">Secreted</keyword>
<dbReference type="EMBL" id="MFGC01000016">
    <property type="protein sequence ID" value="OGF28246.1"/>
    <property type="molecule type" value="Genomic_DNA"/>
</dbReference>
<evidence type="ECO:0000259" key="13">
    <source>
        <dbReference type="SMART" id="SM01192"/>
    </source>
</evidence>
<reference evidence="15 16" key="1">
    <citation type="journal article" date="2016" name="Nat. Commun.">
        <title>Thousands of microbial genomes shed light on interconnected biogeochemical processes in an aquifer system.</title>
        <authorList>
            <person name="Anantharaman K."/>
            <person name="Brown C.T."/>
            <person name="Hug L.A."/>
            <person name="Sharon I."/>
            <person name="Castelle C.J."/>
            <person name="Probst A.J."/>
            <person name="Thomas B.C."/>
            <person name="Singh A."/>
            <person name="Wilkins M.J."/>
            <person name="Karaoz U."/>
            <person name="Brodie E.L."/>
            <person name="Williams K.H."/>
            <person name="Hubbard S.S."/>
            <person name="Banfield J.F."/>
        </authorList>
    </citation>
    <scope>NUCLEOTIDE SEQUENCE [LARGE SCALE GENOMIC DNA]</scope>
</reference>
<dbReference type="PROSITE" id="PS00164">
    <property type="entry name" value="ENOLASE"/>
    <property type="match status" value="1"/>
</dbReference>
<dbReference type="PRINTS" id="PR00148">
    <property type="entry name" value="ENOLASE"/>
</dbReference>
<dbReference type="PANTHER" id="PTHR11902:SF1">
    <property type="entry name" value="ENOLASE"/>
    <property type="match status" value="1"/>
</dbReference>
<name>A0A1F5SNY1_9BACT</name>
<dbReference type="SUPFAM" id="SSF54826">
    <property type="entry name" value="Enolase N-terminal domain-like"/>
    <property type="match status" value="1"/>
</dbReference>
<dbReference type="HAMAP" id="MF_00318">
    <property type="entry name" value="Enolase"/>
    <property type="match status" value="1"/>
</dbReference>
<feature type="binding site" evidence="9">
    <location>
        <position position="360"/>
    </location>
    <ligand>
        <name>(2R)-2-phosphoglycerate</name>
        <dbReference type="ChEBI" id="CHEBI:58289"/>
    </ligand>
</feature>
<dbReference type="UniPathway" id="UPA00109">
    <property type="reaction ID" value="UER00187"/>
</dbReference>
<dbReference type="SUPFAM" id="SSF51604">
    <property type="entry name" value="Enolase C-terminal domain-like"/>
    <property type="match status" value="1"/>
</dbReference>
<dbReference type="SFLD" id="SFLDS00001">
    <property type="entry name" value="Enolase"/>
    <property type="match status" value="1"/>
</dbReference>
<sequence length="435" mass="47668">MSNKIKNITAREILDSRGNPTVECQVELDSGLKAKASVPSGASTGVHEALELRDGDAKRYGGLGVLKAVKNIEQKIASKLAGTDCTKQEEIDDAMIALDGTKNKKKLGANAVLAVSLACARIGSLVEEKELYQYLATKFKIQDKKFRMPVPCFNVFNGGKHADTNLDFQEFMIIPHPVPLLSKERGASGASRARSCAETVRMGAEIFHELGHVLKEAGFDTDVGAEGGYAPDICSSVQAMEFIMAATVRAGYNVGKDVGLGIDVGSSELYDLRSKKYIFKLDQASFATATLVDLYREWLKKFNVVSLEDGLAEDDWEGWEELTRELGDEVMLVGDDLFVTSVERLRQGIEKKVANTILIKPNQVGTLTETFACVTLAREHNYKIFVSHRSGETTDDFIADLAVAVGADYAKFGSLSRGERVCKYNRLMEIEKLVN</sequence>
<keyword evidence="6 9" id="KW-0460">Magnesium</keyword>
<feature type="binding site" evidence="9 12">
    <location>
        <position position="308"/>
    </location>
    <ligand>
        <name>Mg(2+)</name>
        <dbReference type="ChEBI" id="CHEBI:18420"/>
    </ligand>
</feature>
<dbReference type="GO" id="GO:0000015">
    <property type="term" value="C:phosphopyruvate hydratase complex"/>
    <property type="evidence" value="ECO:0007669"/>
    <property type="project" value="InterPro"/>
</dbReference>
<feature type="binding site" evidence="11">
    <location>
        <position position="161"/>
    </location>
    <ligand>
        <name>substrate</name>
    </ligand>
</feature>
<comment type="pathway">
    <text evidence="1 9">Carbohydrate degradation; glycolysis; pyruvate from D-glyceraldehyde 3-phosphate: step 4/5.</text>
</comment>
<dbReference type="Pfam" id="PF00113">
    <property type="entry name" value="Enolase_C"/>
    <property type="match status" value="1"/>
</dbReference>
<dbReference type="InterPro" id="IPR036849">
    <property type="entry name" value="Enolase-like_C_sf"/>
</dbReference>
<dbReference type="NCBIfam" id="TIGR01060">
    <property type="entry name" value="eno"/>
    <property type="match status" value="1"/>
</dbReference>
<dbReference type="GO" id="GO:0004634">
    <property type="term" value="F:phosphopyruvate hydratase activity"/>
    <property type="evidence" value="ECO:0007669"/>
    <property type="project" value="UniProtKB-UniRule"/>
</dbReference>
<evidence type="ECO:0000256" key="3">
    <source>
        <dbReference type="ARBA" id="ARBA00012058"/>
    </source>
</evidence>
<evidence type="ECO:0000256" key="2">
    <source>
        <dbReference type="ARBA" id="ARBA00009604"/>
    </source>
</evidence>
<dbReference type="SFLD" id="SFLDG00178">
    <property type="entry name" value="enolase"/>
    <property type="match status" value="1"/>
</dbReference>
<proteinExistence type="inferred from homology"/>
<feature type="domain" description="Enolase C-terminal TIM barrel" evidence="13">
    <location>
        <begin position="145"/>
        <end position="435"/>
    </location>
</feature>
<feature type="binding site" evidence="9">
    <location>
        <position position="169"/>
    </location>
    <ligand>
        <name>(2R)-2-phosphoglycerate</name>
        <dbReference type="ChEBI" id="CHEBI:58289"/>
    </ligand>
</feature>
<dbReference type="SMART" id="SM01193">
    <property type="entry name" value="Enolase_N"/>
    <property type="match status" value="1"/>
</dbReference>
<feature type="active site" description="Proton acceptor" evidence="9 10">
    <location>
        <position position="360"/>
    </location>
</feature>
<feature type="binding site" evidence="11">
    <location>
        <position position="170"/>
    </location>
    <ligand>
        <name>substrate</name>
    </ligand>
</feature>
<dbReference type="InterPro" id="IPR029017">
    <property type="entry name" value="Enolase-like_N"/>
</dbReference>
<comment type="catalytic activity">
    <reaction evidence="9">
        <text>(2R)-2-phosphoglycerate = phosphoenolpyruvate + H2O</text>
        <dbReference type="Rhea" id="RHEA:10164"/>
        <dbReference type="ChEBI" id="CHEBI:15377"/>
        <dbReference type="ChEBI" id="CHEBI:58289"/>
        <dbReference type="ChEBI" id="CHEBI:58702"/>
        <dbReference type="EC" id="4.2.1.11"/>
    </reaction>
</comment>
<dbReference type="InterPro" id="IPR020810">
    <property type="entry name" value="Enolase_C"/>
</dbReference>
<dbReference type="PIRSF" id="PIRSF001400">
    <property type="entry name" value="Enolase"/>
    <property type="match status" value="1"/>
</dbReference>
<evidence type="ECO:0000256" key="8">
    <source>
        <dbReference type="ARBA" id="ARBA00023239"/>
    </source>
</evidence>
<dbReference type="SFLD" id="SFLDF00002">
    <property type="entry name" value="enolase"/>
    <property type="match status" value="1"/>
</dbReference>
<dbReference type="InterPro" id="IPR020809">
    <property type="entry name" value="Enolase_CS"/>
</dbReference>
<dbReference type="PANTHER" id="PTHR11902">
    <property type="entry name" value="ENOLASE"/>
    <property type="match status" value="1"/>
</dbReference>
<comment type="cofactor">
    <cofactor evidence="9">
        <name>Mg(2+)</name>
        <dbReference type="ChEBI" id="CHEBI:18420"/>
    </cofactor>
    <text evidence="9">Binds a second Mg(2+) ion via substrate during catalysis.</text>
</comment>
<feature type="domain" description="Enolase N-terminal" evidence="14">
    <location>
        <begin position="5"/>
        <end position="135"/>
    </location>
</feature>
<evidence type="ECO:0000259" key="14">
    <source>
        <dbReference type="SMART" id="SM01193"/>
    </source>
</evidence>
<feature type="binding site" evidence="9">
    <location>
        <position position="390"/>
    </location>
    <ligand>
        <name>(2R)-2-phosphoglycerate</name>
        <dbReference type="ChEBI" id="CHEBI:58289"/>
    </ligand>
</feature>
<dbReference type="Pfam" id="PF03952">
    <property type="entry name" value="Enolase_N"/>
    <property type="match status" value="1"/>
</dbReference>
<dbReference type="GO" id="GO:0006096">
    <property type="term" value="P:glycolytic process"/>
    <property type="evidence" value="ECO:0007669"/>
    <property type="project" value="UniProtKB-UniRule"/>
</dbReference>
<evidence type="ECO:0000256" key="4">
    <source>
        <dbReference type="ARBA" id="ARBA00017068"/>
    </source>
</evidence>
<keyword evidence="7 9" id="KW-0324">Glycolysis</keyword>
<comment type="caution">
    <text evidence="15">The sequence shown here is derived from an EMBL/GenBank/DDBJ whole genome shotgun (WGS) entry which is preliminary data.</text>
</comment>
<evidence type="ECO:0000256" key="5">
    <source>
        <dbReference type="ARBA" id="ARBA00022525"/>
    </source>
</evidence>
<feature type="binding site" evidence="11">
    <location>
        <position position="411"/>
    </location>
    <ligand>
        <name>substrate</name>
    </ligand>
</feature>
<dbReference type="Gene3D" id="3.20.20.120">
    <property type="entry name" value="Enolase-like C-terminal domain"/>
    <property type="match status" value="1"/>
</dbReference>
<feature type="binding site" evidence="11">
    <location>
        <position position="308"/>
    </location>
    <ligand>
        <name>substrate</name>
    </ligand>
</feature>
<accession>A0A1F5SNY1</accession>
<dbReference type="GO" id="GO:0009986">
    <property type="term" value="C:cell surface"/>
    <property type="evidence" value="ECO:0007669"/>
    <property type="project" value="UniProtKB-SubCell"/>
</dbReference>
<dbReference type="AlphaFoldDB" id="A0A1F5SNY1"/>
<feature type="binding site" evidence="9 12">
    <location>
        <position position="335"/>
    </location>
    <ligand>
        <name>Mg(2+)</name>
        <dbReference type="ChEBI" id="CHEBI:18420"/>
    </ligand>
</feature>
<dbReference type="EC" id="4.2.1.11" evidence="3 9"/>
<comment type="cofactor">
    <cofactor evidence="12">
        <name>Mg(2+)</name>
        <dbReference type="ChEBI" id="CHEBI:18420"/>
    </cofactor>
    <text evidence="12">Mg(2+) is required for catalysis and for stabilizing the dimer.</text>
</comment>
<dbReference type="GO" id="GO:0000287">
    <property type="term" value="F:magnesium ion binding"/>
    <property type="evidence" value="ECO:0007669"/>
    <property type="project" value="UniProtKB-UniRule"/>
</dbReference>
<evidence type="ECO:0000256" key="9">
    <source>
        <dbReference type="HAMAP-Rule" id="MF_00318"/>
    </source>
</evidence>
<protein>
    <recommendedName>
        <fullName evidence="4 9">Enolase</fullName>
        <ecNumber evidence="3 9">4.2.1.11</ecNumber>
    </recommendedName>
    <alternativeName>
        <fullName evidence="9">2-phospho-D-glycerate hydro-lyase</fullName>
    </alternativeName>
    <alternativeName>
        <fullName evidence="9">2-phosphoglycerate dehydratase</fullName>
    </alternativeName>
</protein>
<keyword evidence="9 12" id="KW-0479">Metal-binding</keyword>
<feature type="binding site" evidence="9">
    <location>
        <position position="411"/>
    </location>
    <ligand>
        <name>(2R)-2-phosphoglycerate</name>
        <dbReference type="ChEBI" id="CHEBI:58289"/>
    </ligand>
</feature>
<keyword evidence="15" id="KW-0670">Pyruvate</keyword>
<dbReference type="SMART" id="SM01192">
    <property type="entry name" value="Enolase_C"/>
    <property type="match status" value="1"/>
</dbReference>
<dbReference type="STRING" id="1797995.A2242_00385"/>
<evidence type="ECO:0000256" key="11">
    <source>
        <dbReference type="PIRSR" id="PIRSR001400-2"/>
    </source>
</evidence>
<feature type="binding site" evidence="11">
    <location>
        <begin position="387"/>
        <end position="390"/>
    </location>
    <ligand>
        <name>substrate</name>
    </ligand>
</feature>
<comment type="similarity">
    <text evidence="2 9">Belongs to the enolase family.</text>
</comment>
<comment type="function">
    <text evidence="9">Catalyzes the reversible conversion of 2-phosphoglycerate (2-PG) into phosphoenolpyruvate (PEP). It is essential for the degradation of carbohydrates via glycolysis.</text>
</comment>
<dbReference type="Proteomes" id="UP000178925">
    <property type="component" value="Unassembled WGS sequence"/>
</dbReference>
<comment type="subcellular location">
    <subcellularLocation>
        <location evidence="9">Cytoplasm</location>
    </subcellularLocation>
    <subcellularLocation>
        <location evidence="9">Secreted</location>
    </subcellularLocation>
    <subcellularLocation>
        <location evidence="9">Cell surface</location>
    </subcellularLocation>
    <text evidence="9">Fractions of enolase are present in both the cytoplasm and on the cell surface.</text>
</comment>
<gene>
    <name evidence="9" type="primary">eno</name>
    <name evidence="15" type="ORF">A2242_00385</name>
</gene>
<dbReference type="FunFam" id="3.30.390.10:FF:000001">
    <property type="entry name" value="Enolase"/>
    <property type="match status" value="1"/>
</dbReference>
<dbReference type="InterPro" id="IPR020811">
    <property type="entry name" value="Enolase_N"/>
</dbReference>
<evidence type="ECO:0000256" key="7">
    <source>
        <dbReference type="ARBA" id="ARBA00023152"/>
    </source>
</evidence>
<evidence type="ECO:0000256" key="6">
    <source>
        <dbReference type="ARBA" id="ARBA00022842"/>
    </source>
</evidence>
<dbReference type="GO" id="GO:0005576">
    <property type="term" value="C:extracellular region"/>
    <property type="evidence" value="ECO:0007669"/>
    <property type="project" value="UniProtKB-SubCell"/>
</dbReference>
<evidence type="ECO:0000256" key="10">
    <source>
        <dbReference type="PIRSR" id="PIRSR001400-1"/>
    </source>
</evidence>
<evidence type="ECO:0000313" key="15">
    <source>
        <dbReference type="EMBL" id="OGF28246.1"/>
    </source>
</evidence>
<keyword evidence="8 9" id="KW-0456">Lyase</keyword>
<dbReference type="Gene3D" id="3.30.390.10">
    <property type="entry name" value="Enolase-like, N-terminal domain"/>
    <property type="match status" value="1"/>
</dbReference>
<feature type="binding site" evidence="11">
    <location>
        <position position="335"/>
    </location>
    <ligand>
        <name>substrate</name>
    </ligand>
</feature>
<evidence type="ECO:0000256" key="1">
    <source>
        <dbReference type="ARBA" id="ARBA00005031"/>
    </source>
</evidence>
<feature type="binding site" evidence="9">
    <location>
        <position position="389"/>
    </location>
    <ligand>
        <name>(2R)-2-phosphoglycerate</name>
        <dbReference type="ChEBI" id="CHEBI:58289"/>
    </ligand>
</feature>